<evidence type="ECO:0000256" key="1">
    <source>
        <dbReference type="SAM" id="Phobius"/>
    </source>
</evidence>
<feature type="transmembrane region" description="Helical" evidence="1">
    <location>
        <begin position="111"/>
        <end position="130"/>
    </location>
</feature>
<feature type="transmembrane region" description="Helical" evidence="1">
    <location>
        <begin position="79"/>
        <end position="99"/>
    </location>
</feature>
<dbReference type="EMBL" id="JADOUF010000001">
    <property type="protein sequence ID" value="MBG6138243.1"/>
    <property type="molecule type" value="Genomic_DNA"/>
</dbReference>
<name>A0A8J7GCW8_9ACTN</name>
<reference evidence="2" key="1">
    <citation type="submission" date="2020-11" db="EMBL/GenBank/DDBJ databases">
        <title>Sequencing the genomes of 1000 actinobacteria strains.</title>
        <authorList>
            <person name="Klenk H.-P."/>
        </authorList>
    </citation>
    <scope>NUCLEOTIDE SEQUENCE</scope>
    <source>
        <strain evidence="2">DSM 45356</strain>
    </source>
</reference>
<evidence type="ECO:0000313" key="2">
    <source>
        <dbReference type="EMBL" id="MBG6138243.1"/>
    </source>
</evidence>
<sequence>MRRARILAVTETVLIVLGLVGFLVLLPHDIGGDASKRFEALSALIWHGRLIGNEYSLVGPLFATPLLLLGHWVGHEAAWTQEFNTLVFALGVYVSWRLLRGHLPGALLRRFFLVLIAGSMFAAHVTGFNAEVFTAMGVGVGLTAVAVRVGIALGWTAAVLGVVNTPAVALGLGLVVVRRGLETKRLRYGLVVLATAALILGESWLRRGSPFASGYEGNAGYRTIMPYSGLEGFSYPFLLGLLSLLLSFGKGLVFYAPGLLLPVRATMRRFPLSPDADLRRLYSWWLLFLAGLILIYSPWWAWYGGFTWGPRFLLFASLPASLALAVRLWDLAAPLWARLLTLGAWTLSCWVAVCAAAFTSAAFPDQCSRDTMAYEAFCHYTPEFSALWYPLVFHQGPSWRGWVAIGYIAVVFVYLAAPLVRSIAVDVAGPVRAALRGVSRGWRF</sequence>
<comment type="caution">
    <text evidence="2">The sequence shown here is derived from an EMBL/GenBank/DDBJ whole genome shotgun (WGS) entry which is preliminary data.</text>
</comment>
<keyword evidence="1" id="KW-0472">Membrane</keyword>
<feature type="transmembrane region" description="Helical" evidence="1">
    <location>
        <begin position="150"/>
        <end position="176"/>
    </location>
</feature>
<feature type="transmembrane region" description="Helical" evidence="1">
    <location>
        <begin position="6"/>
        <end position="26"/>
    </location>
</feature>
<gene>
    <name evidence="2" type="ORF">IW245_004437</name>
</gene>
<protein>
    <submittedName>
        <fullName evidence="2">Uncharacterized protein</fullName>
    </submittedName>
</protein>
<feature type="transmembrane region" description="Helical" evidence="1">
    <location>
        <begin position="399"/>
        <end position="417"/>
    </location>
</feature>
<evidence type="ECO:0000313" key="3">
    <source>
        <dbReference type="Proteomes" id="UP000622552"/>
    </source>
</evidence>
<accession>A0A8J7GCW8</accession>
<keyword evidence="1" id="KW-1133">Transmembrane helix</keyword>
<proteinExistence type="predicted"/>
<feature type="transmembrane region" description="Helical" evidence="1">
    <location>
        <begin position="340"/>
        <end position="363"/>
    </location>
</feature>
<feature type="transmembrane region" description="Helical" evidence="1">
    <location>
        <begin position="282"/>
        <end position="302"/>
    </location>
</feature>
<dbReference type="Proteomes" id="UP000622552">
    <property type="component" value="Unassembled WGS sequence"/>
</dbReference>
<dbReference type="RefSeq" id="WP_197005021.1">
    <property type="nucleotide sequence ID" value="NZ_BONS01000017.1"/>
</dbReference>
<feature type="transmembrane region" description="Helical" evidence="1">
    <location>
        <begin position="308"/>
        <end position="328"/>
    </location>
</feature>
<dbReference type="AlphaFoldDB" id="A0A8J7GCW8"/>
<feature type="transmembrane region" description="Helical" evidence="1">
    <location>
        <begin position="188"/>
        <end position="205"/>
    </location>
</feature>
<keyword evidence="1" id="KW-0812">Transmembrane</keyword>
<organism evidence="2 3">
    <name type="scientific">Longispora fulva</name>
    <dbReference type="NCBI Taxonomy" id="619741"/>
    <lineage>
        <taxon>Bacteria</taxon>
        <taxon>Bacillati</taxon>
        <taxon>Actinomycetota</taxon>
        <taxon>Actinomycetes</taxon>
        <taxon>Micromonosporales</taxon>
        <taxon>Micromonosporaceae</taxon>
        <taxon>Longispora</taxon>
    </lineage>
</organism>
<feature type="transmembrane region" description="Helical" evidence="1">
    <location>
        <begin position="235"/>
        <end position="261"/>
    </location>
</feature>
<keyword evidence="3" id="KW-1185">Reference proteome</keyword>